<keyword evidence="2" id="KW-1185">Reference proteome</keyword>
<evidence type="ECO:0000313" key="1">
    <source>
        <dbReference type="EMBL" id="QKW53786.1"/>
    </source>
</evidence>
<dbReference type="EMBL" id="CP054929">
    <property type="protein sequence ID" value="QKW53786.1"/>
    <property type="molecule type" value="Genomic_DNA"/>
</dbReference>
<reference evidence="1 2" key="1">
    <citation type="submission" date="2020-06" db="EMBL/GenBank/DDBJ databases">
        <title>Genome mining for natural products.</title>
        <authorList>
            <person name="Zhang B."/>
            <person name="Shi J."/>
            <person name="Ge H."/>
        </authorList>
    </citation>
    <scope>NUCLEOTIDE SEQUENCE [LARGE SCALE GENOMIC DNA]</scope>
    <source>
        <strain evidence="1 2">NA00687</strain>
    </source>
</reference>
<gene>
    <name evidence="1" type="ORF">HUT08_34285</name>
</gene>
<dbReference type="Pfam" id="PF07784">
    <property type="entry name" value="DUF1622"/>
    <property type="match status" value="1"/>
</dbReference>
<sequence>MNAWLQAGAVLVTGLGLVAATAAWHLTRAVRGGLAVLLDFLTAAGLLRLASEPSWDSILLAAAVIALRKLLGASLHLSSANRTTHGGARPLSPGR</sequence>
<protein>
    <submittedName>
        <fullName evidence="1">DUF1622 domain-containing protein</fullName>
    </submittedName>
</protein>
<dbReference type="Proteomes" id="UP000509303">
    <property type="component" value="Chromosome"/>
</dbReference>
<dbReference type="AlphaFoldDB" id="A0A7H8NHC6"/>
<dbReference type="InterPro" id="IPR012427">
    <property type="entry name" value="DUF1622"/>
</dbReference>
<accession>A0A7H8NHC6</accession>
<dbReference type="RefSeq" id="WP_176165490.1">
    <property type="nucleotide sequence ID" value="NZ_CP054929.1"/>
</dbReference>
<proteinExistence type="predicted"/>
<name>A0A7H8NHC6_9ACTN</name>
<evidence type="ECO:0000313" key="2">
    <source>
        <dbReference type="Proteomes" id="UP000509303"/>
    </source>
</evidence>
<organism evidence="1 2">
    <name type="scientific">Streptomyces buecherae</name>
    <dbReference type="NCBI Taxonomy" id="2763006"/>
    <lineage>
        <taxon>Bacteria</taxon>
        <taxon>Bacillati</taxon>
        <taxon>Actinomycetota</taxon>
        <taxon>Actinomycetes</taxon>
        <taxon>Kitasatosporales</taxon>
        <taxon>Streptomycetaceae</taxon>
        <taxon>Streptomyces</taxon>
    </lineage>
</organism>